<feature type="domain" description="EXS" evidence="12">
    <location>
        <begin position="613"/>
        <end position="811"/>
    </location>
</feature>
<dbReference type="EMBL" id="KI517748">
    <property type="protein sequence ID" value="ESQ33014.1"/>
    <property type="molecule type" value="Genomic_DNA"/>
</dbReference>
<keyword evidence="7 11" id="KW-1133">Transmembrane helix</keyword>
<dbReference type="Pfam" id="PF03124">
    <property type="entry name" value="EXS"/>
    <property type="match status" value="1"/>
</dbReference>
<evidence type="ECO:0000256" key="10">
    <source>
        <dbReference type="SAM" id="MobiDB-lite"/>
    </source>
</evidence>
<dbReference type="PANTHER" id="PTHR10783">
    <property type="entry name" value="XENOTROPIC AND POLYTROPIC RETROVIRUS RECEPTOR 1-RELATED"/>
    <property type="match status" value="1"/>
</dbReference>
<dbReference type="InterPro" id="IPR004342">
    <property type="entry name" value="EXS_C"/>
</dbReference>
<dbReference type="GO" id="GO:0016036">
    <property type="term" value="P:cellular response to phosphate starvation"/>
    <property type="evidence" value="ECO:0007669"/>
    <property type="project" value="TreeGrafter"/>
</dbReference>
<evidence type="ECO:0000256" key="4">
    <source>
        <dbReference type="ARBA" id="ARBA00022475"/>
    </source>
</evidence>
<keyword evidence="6 11" id="KW-0812">Transmembrane</keyword>
<evidence type="ECO:0000256" key="3">
    <source>
        <dbReference type="ARBA" id="ARBA00022448"/>
    </source>
</evidence>
<keyword evidence="8 11" id="KW-0472">Membrane</keyword>
<feature type="region of interest" description="Disordered" evidence="10">
    <location>
        <begin position="217"/>
        <end position="255"/>
    </location>
</feature>
<evidence type="ECO:0000256" key="9">
    <source>
        <dbReference type="ARBA" id="ARBA00043939"/>
    </source>
</evidence>
<feature type="transmembrane region" description="Helical" evidence="11">
    <location>
        <begin position="448"/>
        <end position="469"/>
    </location>
</feature>
<evidence type="ECO:0000259" key="13">
    <source>
        <dbReference type="PROSITE" id="PS51382"/>
    </source>
</evidence>
<dbReference type="Pfam" id="PF03105">
    <property type="entry name" value="SPX"/>
    <property type="match status" value="1"/>
</dbReference>
<dbReference type="GO" id="GO:0006817">
    <property type="term" value="P:phosphate ion transport"/>
    <property type="evidence" value="ECO:0007669"/>
    <property type="project" value="UniProtKB-KW"/>
</dbReference>
<feature type="transmembrane region" description="Helical" evidence="11">
    <location>
        <begin position="405"/>
        <end position="427"/>
    </location>
</feature>
<comment type="subcellular location">
    <subcellularLocation>
        <location evidence="1">Cell membrane</location>
        <topology evidence="1">Multi-pass membrane protein</topology>
    </subcellularLocation>
</comment>
<protein>
    <recommendedName>
        <fullName evidence="16">SPX domain-containing protein</fullName>
    </recommendedName>
</protein>
<evidence type="ECO:0000256" key="8">
    <source>
        <dbReference type="ARBA" id="ARBA00023136"/>
    </source>
</evidence>
<gene>
    <name evidence="14" type="ORF">EUTSA_v10003663mg</name>
</gene>
<dbReference type="KEGG" id="eus:EUTSA_v10003663mg"/>
<comment type="function">
    <text evidence="9">May transport inorganic phosphate (Pi).</text>
</comment>
<sequence>MKFGKELSSQMVPEWQEAYISYDYLKNLLKEIIKLKRNTIPPPPPPHHAVSGEGFGRKMTLYRAFSGLVQTPGKKRQSPRLIGSSLESDIEEGKAPILVNEASHGLETTFLMTAEEGGEYELVFFRRLDDEFNRVEKFYKEKVEEVVKHAIMLNKQMDALIAFRVKVENPVGWGWEERTVEMTRLASDVATSTAAIAASTPAITRTMKPRAQARMEAIHEGGSSRAYKSDEDEDHGGSAGGATGDARRISSSSKIDAARPAPIEVLDHIKINNTKATPRSTIKGVLHLSNQDEIKFSRNNLREVEEKLKLAFIEFYQKLRLLKSYSFLNVLAFSKILKKYDKITSRKASKPYMKMVDNSYLGSSDELMKLIQRVEATFIKHFANGNRRKGMNILRPQMKRERHRLTFSTGFSAGCVFSLMVALIAMIRAQKIFQREGYKAYMITMFPLYSLFGFIVLHMTMYAINIYYWKRYRVNYAFIFGFKQGTELGYRQVLFVGFSIGAFALLCILGNLDMQADPKTKSYKALTELLPLFLLVAMFVVLILPFHILYRSSRFFFLTCLFHCLAAPLYKVTLPDFFLGDQLTSQVQALRSISFYICYYGWGDFKRRENTCKDMDIYKTSLYIVAVIPYLSRLLQCMRRMVEERSLDQGYNGLKYLLTVVAVCLRTAYEGNKNHNHKFLLQVLAGVASALATVFCTYWDFVHDWGLLNKTSKNRWLRDKLLVPHKKVYFIAMIVNVVLRLAWLQTVLKFEFKSLHTQTVIAVVASLEIIRRGIWNFFRLENEHLNNVGKYRAFKSVPLPFNYDEDDEKED</sequence>
<comment type="similarity">
    <text evidence="2">Belongs to the SYG1 (TC 2.A.94) family.</text>
</comment>
<keyword evidence="4" id="KW-1003">Cell membrane</keyword>
<evidence type="ECO:0000259" key="12">
    <source>
        <dbReference type="PROSITE" id="PS51380"/>
    </source>
</evidence>
<dbReference type="GO" id="GO:0005802">
    <property type="term" value="C:trans-Golgi network"/>
    <property type="evidence" value="ECO:0007669"/>
    <property type="project" value="TreeGrafter"/>
</dbReference>
<accession>V4KP14</accession>
<dbReference type="OrthoDB" id="9970435at2759"/>
<name>V4KP14_EUTSA</name>
<keyword evidence="15" id="KW-1185">Reference proteome</keyword>
<dbReference type="GO" id="GO:0000822">
    <property type="term" value="F:inositol hexakisphosphate binding"/>
    <property type="evidence" value="ECO:0007669"/>
    <property type="project" value="TreeGrafter"/>
</dbReference>
<dbReference type="AlphaFoldDB" id="V4KP14"/>
<evidence type="ECO:0000256" key="11">
    <source>
        <dbReference type="SAM" id="Phobius"/>
    </source>
</evidence>
<dbReference type="PANTHER" id="PTHR10783:SF96">
    <property type="entry name" value="PHOSPHATE TRANSPORTER PHO1 HOMOLOG 2"/>
    <property type="match status" value="1"/>
</dbReference>
<keyword evidence="3" id="KW-0813">Transport</keyword>
<dbReference type="Gramene" id="ESQ33014">
    <property type="protein sequence ID" value="ESQ33014"/>
    <property type="gene ID" value="EUTSA_v10003663mg"/>
</dbReference>
<dbReference type="PROSITE" id="PS51382">
    <property type="entry name" value="SPX"/>
    <property type="match status" value="1"/>
</dbReference>
<dbReference type="CDD" id="cd14476">
    <property type="entry name" value="SPX_PHO1_like"/>
    <property type="match status" value="1"/>
</dbReference>
<reference evidence="14 15" key="1">
    <citation type="journal article" date="2013" name="Front. Plant Sci.">
        <title>The Reference Genome of the Halophytic Plant Eutrema salsugineum.</title>
        <authorList>
            <person name="Yang R."/>
            <person name="Jarvis D.E."/>
            <person name="Chen H."/>
            <person name="Beilstein M.A."/>
            <person name="Grimwood J."/>
            <person name="Jenkins J."/>
            <person name="Shu S."/>
            <person name="Prochnik S."/>
            <person name="Xin M."/>
            <person name="Ma C."/>
            <person name="Schmutz J."/>
            <person name="Wing R.A."/>
            <person name="Mitchell-Olds T."/>
            <person name="Schumaker K.S."/>
            <person name="Wang X."/>
        </authorList>
    </citation>
    <scope>NUCLEOTIDE SEQUENCE [LARGE SCALE GENOMIC DNA]</scope>
</reference>
<evidence type="ECO:0000256" key="6">
    <source>
        <dbReference type="ARBA" id="ARBA00022692"/>
    </source>
</evidence>
<keyword evidence="5" id="KW-0592">Phosphate transport</keyword>
<dbReference type="GO" id="GO:0005886">
    <property type="term" value="C:plasma membrane"/>
    <property type="evidence" value="ECO:0007669"/>
    <property type="project" value="UniProtKB-SubCell"/>
</dbReference>
<evidence type="ECO:0000313" key="14">
    <source>
        <dbReference type="EMBL" id="ESQ33014.1"/>
    </source>
</evidence>
<dbReference type="InterPro" id="IPR034092">
    <property type="entry name" value="PHO1_SPX"/>
</dbReference>
<evidence type="ECO:0008006" key="16">
    <source>
        <dbReference type="Google" id="ProtNLM"/>
    </source>
</evidence>
<feature type="transmembrane region" description="Helical" evidence="11">
    <location>
        <begin position="529"/>
        <end position="549"/>
    </location>
</feature>
<dbReference type="Proteomes" id="UP000030689">
    <property type="component" value="Unassembled WGS sequence"/>
</dbReference>
<evidence type="ECO:0000256" key="7">
    <source>
        <dbReference type="ARBA" id="ARBA00022989"/>
    </source>
</evidence>
<evidence type="ECO:0000313" key="15">
    <source>
        <dbReference type="Proteomes" id="UP000030689"/>
    </source>
</evidence>
<evidence type="ECO:0000256" key="5">
    <source>
        <dbReference type="ARBA" id="ARBA00022592"/>
    </source>
</evidence>
<proteinExistence type="inferred from homology"/>
<feature type="domain" description="SPX" evidence="13">
    <location>
        <begin position="1"/>
        <end position="354"/>
    </location>
</feature>
<organism evidence="14 15">
    <name type="scientific">Eutrema salsugineum</name>
    <name type="common">Saltwater cress</name>
    <name type="synonym">Sisymbrium salsugineum</name>
    <dbReference type="NCBI Taxonomy" id="72664"/>
    <lineage>
        <taxon>Eukaryota</taxon>
        <taxon>Viridiplantae</taxon>
        <taxon>Streptophyta</taxon>
        <taxon>Embryophyta</taxon>
        <taxon>Tracheophyta</taxon>
        <taxon>Spermatophyta</taxon>
        <taxon>Magnoliopsida</taxon>
        <taxon>eudicotyledons</taxon>
        <taxon>Gunneridae</taxon>
        <taxon>Pentapetalae</taxon>
        <taxon>rosids</taxon>
        <taxon>malvids</taxon>
        <taxon>Brassicales</taxon>
        <taxon>Brassicaceae</taxon>
        <taxon>Eutremeae</taxon>
        <taxon>Eutrema</taxon>
    </lineage>
</organism>
<feature type="transmembrane region" description="Helical" evidence="11">
    <location>
        <begin position="681"/>
        <end position="701"/>
    </location>
</feature>
<dbReference type="OMA" id="KLKHRTN"/>
<feature type="transmembrane region" description="Helical" evidence="11">
    <location>
        <begin position="489"/>
        <end position="509"/>
    </location>
</feature>
<dbReference type="eggNOG" id="KOG1162">
    <property type="taxonomic scope" value="Eukaryota"/>
</dbReference>
<evidence type="ECO:0000256" key="1">
    <source>
        <dbReference type="ARBA" id="ARBA00004651"/>
    </source>
</evidence>
<dbReference type="InterPro" id="IPR004331">
    <property type="entry name" value="SPX_dom"/>
</dbReference>
<dbReference type="STRING" id="72664.V4KP14"/>
<dbReference type="PROSITE" id="PS51380">
    <property type="entry name" value="EXS"/>
    <property type="match status" value="1"/>
</dbReference>
<evidence type="ECO:0000256" key="2">
    <source>
        <dbReference type="ARBA" id="ARBA00009665"/>
    </source>
</evidence>
<feature type="transmembrane region" description="Helical" evidence="11">
    <location>
        <begin position="728"/>
        <end position="748"/>
    </location>
</feature>